<dbReference type="RefSeq" id="WP_153184674.1">
    <property type="nucleotide sequence ID" value="NZ_PRCE01000303.1"/>
</dbReference>
<dbReference type="Proteomes" id="UP000286791">
    <property type="component" value="Unassembled WGS sequence"/>
</dbReference>
<feature type="non-terminal residue" evidence="1">
    <location>
        <position position="1"/>
    </location>
</feature>
<evidence type="ECO:0000313" key="1">
    <source>
        <dbReference type="EMBL" id="RTJ97115.1"/>
    </source>
</evidence>
<sequence length="80" mass="8447">AGAVVSDEIMQGVVRLCEGAWYDPNENGLCKCGSVNVLTMDIPTSKLANGNISHTGLVNIEKFKGELPKLTAFNAPKGVN</sequence>
<evidence type="ECO:0000313" key="2">
    <source>
        <dbReference type="Proteomes" id="UP000286791"/>
    </source>
</evidence>
<comment type="caution">
    <text evidence="1">The sequence shown here is derived from an EMBL/GenBank/DDBJ whole genome shotgun (WGS) entry which is preliminary data.</text>
</comment>
<accession>A0A431FV03</accession>
<dbReference type="Gene3D" id="2.40.40.20">
    <property type="match status" value="1"/>
</dbReference>
<evidence type="ECO:0008006" key="3">
    <source>
        <dbReference type="Google" id="ProtNLM"/>
    </source>
</evidence>
<protein>
    <recommendedName>
        <fullName evidence="3">Trimethylamine-N-oxide reductase</fullName>
    </recommendedName>
</protein>
<dbReference type="AlphaFoldDB" id="A0A431FV03"/>
<dbReference type="EMBL" id="PRCE01000303">
    <property type="protein sequence ID" value="RTJ97115.1"/>
    <property type="molecule type" value="Genomic_DNA"/>
</dbReference>
<gene>
    <name evidence="1" type="ORF">C3H48_10910</name>
</gene>
<organism evidence="1 2">
    <name type="scientific">Campylobacter jejuni</name>
    <dbReference type="NCBI Taxonomy" id="197"/>
    <lineage>
        <taxon>Bacteria</taxon>
        <taxon>Pseudomonadati</taxon>
        <taxon>Campylobacterota</taxon>
        <taxon>Epsilonproteobacteria</taxon>
        <taxon>Campylobacterales</taxon>
        <taxon>Campylobacteraceae</taxon>
        <taxon>Campylobacter</taxon>
    </lineage>
</organism>
<proteinExistence type="predicted"/>
<dbReference type="SUPFAM" id="SSF50692">
    <property type="entry name" value="ADC-like"/>
    <property type="match status" value="1"/>
</dbReference>
<name>A0A431FV03_CAMJU</name>
<dbReference type="InterPro" id="IPR009010">
    <property type="entry name" value="Asp_de-COase-like_dom_sf"/>
</dbReference>
<reference evidence="1 2" key="1">
    <citation type="journal article" date="2019" name="Appl. Environ. Microbiol.">
        <title>Population genetics and characterization of Campylobacter jejuni isolates in western jackdaws and game birds in Finland.</title>
        <authorList>
            <person name="Kovanen S."/>
            <person name="Rossi M."/>
            <person name="Pohja-Mykra M."/>
            <person name="Nieminen T."/>
            <person name="Raunio-Saarnisto M."/>
            <person name="Sauvala M."/>
            <person name="Fredriksson-Ahomaa M."/>
            <person name="Hanninen M.L."/>
            <person name="Kivisto R."/>
        </authorList>
    </citation>
    <scope>NUCLEOTIDE SEQUENCE [LARGE SCALE GENOMIC DNA]</scope>
    <source>
        <strain evidence="1 2">CB304</strain>
    </source>
</reference>